<reference evidence="2" key="1">
    <citation type="submission" date="2020-05" db="EMBL/GenBank/DDBJ databases">
        <authorList>
            <person name="Chiriac C."/>
            <person name="Salcher M."/>
            <person name="Ghai R."/>
            <person name="Kavagutti S V."/>
        </authorList>
    </citation>
    <scope>NUCLEOTIDE SEQUENCE</scope>
</reference>
<name>A0A6J7EEE1_9ZZZZ</name>
<proteinExistence type="predicted"/>
<feature type="compositionally biased region" description="Basic residues" evidence="1">
    <location>
        <begin position="206"/>
        <end position="218"/>
    </location>
</feature>
<feature type="region of interest" description="Disordered" evidence="1">
    <location>
        <begin position="176"/>
        <end position="242"/>
    </location>
</feature>
<evidence type="ECO:0000256" key="1">
    <source>
        <dbReference type="SAM" id="MobiDB-lite"/>
    </source>
</evidence>
<dbReference type="EMBL" id="CAFBLS010000142">
    <property type="protein sequence ID" value="CAB4879630.1"/>
    <property type="molecule type" value="Genomic_DNA"/>
</dbReference>
<feature type="compositionally biased region" description="Basic residues" evidence="1">
    <location>
        <begin position="229"/>
        <end position="242"/>
    </location>
</feature>
<gene>
    <name evidence="2" type="ORF">UFOPK3402_01181</name>
</gene>
<protein>
    <submittedName>
        <fullName evidence="2">Unannotated protein</fullName>
    </submittedName>
</protein>
<dbReference type="AlphaFoldDB" id="A0A6J7EEE1"/>
<evidence type="ECO:0000313" key="2">
    <source>
        <dbReference type="EMBL" id="CAB4879630.1"/>
    </source>
</evidence>
<organism evidence="2">
    <name type="scientific">freshwater metagenome</name>
    <dbReference type="NCBI Taxonomy" id="449393"/>
    <lineage>
        <taxon>unclassified sequences</taxon>
        <taxon>metagenomes</taxon>
        <taxon>ecological metagenomes</taxon>
    </lineage>
</organism>
<sequence>MLLGGHPAHARCAALVDVAEQAWPADPLGPLEHPVAARANREHLEQLVDGAADGPGVGVGPEVPGALALCLAHDRHTRELVRHRDSQVGIGLVVTEFHVETWVVLLDPRVLEGERLDLSADHDPVDVHGGLHHRGRSRMQGRRILEVARQSGTQIARLSDIDHASVVIAKPVHPGIRGDRARWGAKGPAAGSCRARHWTGSVSGGRRCHPAPPRRRQRGLGSPDQRSLPRPRPRTSSRGTGR</sequence>
<accession>A0A6J7EEE1</accession>